<evidence type="ECO:0000313" key="7">
    <source>
        <dbReference type="Proteomes" id="UP000054815"/>
    </source>
</evidence>
<feature type="compositionally biased region" description="Acidic residues" evidence="5">
    <location>
        <begin position="341"/>
        <end position="350"/>
    </location>
</feature>
<dbReference type="Pfam" id="PF04615">
    <property type="entry name" value="Utp14"/>
    <property type="match status" value="2"/>
</dbReference>
<dbReference type="PANTHER" id="PTHR14150">
    <property type="entry name" value="U3 SMALL NUCLEOLAR RNA-ASSOCIATED PROTEIN 14"/>
    <property type="match status" value="1"/>
</dbReference>
<keyword evidence="4" id="KW-0539">Nucleus</keyword>
<feature type="compositionally biased region" description="Basic and acidic residues" evidence="5">
    <location>
        <begin position="382"/>
        <end position="391"/>
    </location>
</feature>
<name>A0A0V0XPQ5_TRIPS</name>
<feature type="compositionally biased region" description="Basic residues" evidence="5">
    <location>
        <begin position="484"/>
        <end position="513"/>
    </location>
</feature>
<dbReference type="PANTHER" id="PTHR14150:SF12">
    <property type="entry name" value="U3 SMALL NUCLEOLAR RNA-ASSOCIATED PROTEIN 14 HOMOLOG A"/>
    <property type="match status" value="1"/>
</dbReference>
<comment type="similarity">
    <text evidence="2">Belongs to the UTP14 family.</text>
</comment>
<dbReference type="STRING" id="6337.A0A0V0XPQ5"/>
<dbReference type="Proteomes" id="UP000054815">
    <property type="component" value="Unassembled WGS sequence"/>
</dbReference>
<evidence type="ECO:0000313" key="6">
    <source>
        <dbReference type="EMBL" id="KRX89833.1"/>
    </source>
</evidence>
<evidence type="ECO:0000256" key="1">
    <source>
        <dbReference type="ARBA" id="ARBA00004604"/>
    </source>
</evidence>
<accession>A0A0V0XPQ5</accession>
<comment type="caution">
    <text evidence="6">The sequence shown here is derived from an EMBL/GenBank/DDBJ whole genome shotgun (WGS) entry which is preliminary data.</text>
</comment>
<dbReference type="InterPro" id="IPR006709">
    <property type="entry name" value="SSU_processome_Utp14"/>
</dbReference>
<evidence type="ECO:0000256" key="3">
    <source>
        <dbReference type="ARBA" id="ARBA00022553"/>
    </source>
</evidence>
<comment type="subcellular location">
    <subcellularLocation>
        <location evidence="1">Nucleus</location>
        <location evidence="1">Nucleolus</location>
    </subcellularLocation>
</comment>
<feature type="region of interest" description="Disordered" evidence="5">
    <location>
        <begin position="476"/>
        <end position="520"/>
    </location>
</feature>
<feature type="region of interest" description="Disordered" evidence="5">
    <location>
        <begin position="341"/>
        <end position="391"/>
    </location>
</feature>
<evidence type="ECO:0000256" key="2">
    <source>
        <dbReference type="ARBA" id="ARBA00007774"/>
    </source>
</evidence>
<dbReference type="AlphaFoldDB" id="A0A0V0XPQ5"/>
<sequence>MMDSAKRLKNLQTTIRTEPGRQMSDMALPISDEKAAVKMSSFLTKSLKNLNEVKKRLQVAHQRHNVLDTPLHSAAQAVIRRKLNYRKACETVDDWQHQMCIRDRVTFVQQAADVGHTAGQDVRDVDTFAVFAADDQKLEQLRLEDARQAMDKLKRFRALVSYQERKYRRLKRIKSKAFHRLRKKAEKRRLIDELEQLIHADPAAAEEKFQQLERDRIIERATLRHRGTGTWSKRMKGLSKNDPEMRQRLQEQIRKARELVVKLGYAHELAKSEDEEDDLYGDAMDVEEVSPNQSFQTSSKVMLDLTPKVAPEILEDRIDLGEQEALISEAFMDDDVVAEFDAEDSSDDESNAANLSSMPGWNSWTGPGIVEKKSKTSNAGVEDEKQKQPNKEKQLVYICKEADKQLRSKQIKKVPFPFLKAAAFEETLKQPIGKEWNPETAHKLIVEPVVSTKMGVPIYPIDRTFLERHLDGDFLDNSNVEQNKRKKKKMMKQKVHAKDVKKKLKPKMNKMMKRSKESGG</sequence>
<evidence type="ECO:0000256" key="5">
    <source>
        <dbReference type="SAM" id="MobiDB-lite"/>
    </source>
</evidence>
<proteinExistence type="inferred from homology"/>
<dbReference type="GO" id="GO:0032040">
    <property type="term" value="C:small-subunit processome"/>
    <property type="evidence" value="ECO:0007669"/>
    <property type="project" value="InterPro"/>
</dbReference>
<evidence type="ECO:0000256" key="4">
    <source>
        <dbReference type="ARBA" id="ARBA00023242"/>
    </source>
</evidence>
<gene>
    <name evidence="6" type="primary">UTP14A</name>
    <name evidence="6" type="ORF">T4E_10114</name>
</gene>
<dbReference type="GO" id="GO:0006364">
    <property type="term" value="P:rRNA processing"/>
    <property type="evidence" value="ECO:0007669"/>
    <property type="project" value="InterPro"/>
</dbReference>
<protein>
    <submittedName>
        <fullName evidence="6">U3 small nucleolar RNA-associated protein 14-like protein A</fullName>
    </submittedName>
</protein>
<organism evidence="6 7">
    <name type="scientific">Trichinella pseudospiralis</name>
    <name type="common">Parasitic roundworm</name>
    <dbReference type="NCBI Taxonomy" id="6337"/>
    <lineage>
        <taxon>Eukaryota</taxon>
        <taxon>Metazoa</taxon>
        <taxon>Ecdysozoa</taxon>
        <taxon>Nematoda</taxon>
        <taxon>Enoplea</taxon>
        <taxon>Dorylaimia</taxon>
        <taxon>Trichinellida</taxon>
        <taxon>Trichinellidae</taxon>
        <taxon>Trichinella</taxon>
    </lineage>
</organism>
<keyword evidence="3" id="KW-0597">Phosphoprotein</keyword>
<dbReference type="EMBL" id="JYDU01000184">
    <property type="protein sequence ID" value="KRX89833.1"/>
    <property type="molecule type" value="Genomic_DNA"/>
</dbReference>
<reference evidence="6 7" key="1">
    <citation type="submission" date="2015-01" db="EMBL/GenBank/DDBJ databases">
        <title>Evolution of Trichinella species and genotypes.</title>
        <authorList>
            <person name="Korhonen P.K."/>
            <person name="Edoardo P."/>
            <person name="Giuseppe L.R."/>
            <person name="Gasser R.B."/>
        </authorList>
    </citation>
    <scope>NUCLEOTIDE SEQUENCE [LARGE SCALE GENOMIC DNA]</scope>
    <source>
        <strain evidence="6">ISS141</strain>
    </source>
</reference>